<organism evidence="2">
    <name type="scientific">Vibrio coralliilyticus</name>
    <dbReference type="NCBI Taxonomy" id="190893"/>
    <lineage>
        <taxon>Bacteria</taxon>
        <taxon>Pseudomonadati</taxon>
        <taxon>Pseudomonadota</taxon>
        <taxon>Gammaproteobacteria</taxon>
        <taxon>Vibrionales</taxon>
        <taxon>Vibrionaceae</taxon>
        <taxon>Vibrio</taxon>
    </lineage>
</organism>
<reference evidence="2" key="2">
    <citation type="journal article" date="2015" name="BMC Genomics">
        <title>Genome mining reveals unlocked bioactive potential of marine Gram-negative bacteria.</title>
        <authorList>
            <person name="Machado H."/>
            <person name="Sonnenschein E.C."/>
            <person name="Melchiorsen J."/>
            <person name="Gram L."/>
        </authorList>
    </citation>
    <scope>NUCLEOTIDE SEQUENCE</scope>
    <source>
        <strain evidence="2">S2052</strain>
    </source>
</reference>
<dbReference type="GeneID" id="93943737"/>
<keyword evidence="4" id="KW-1185">Reference proteome</keyword>
<reference evidence="3 5" key="3">
    <citation type="submission" date="2019-09" db="EMBL/GenBank/DDBJ databases">
        <title>Draft genome sequencing and comparative genomics of hatchery-associated Vibrios.</title>
        <authorList>
            <person name="Kehlet-Delgado H."/>
            <person name="Mueller R.S."/>
        </authorList>
    </citation>
    <scope>NUCLEOTIDE SEQUENCE [LARGE SCALE GENOMIC DNA]</scope>
    <source>
        <strain evidence="3 5">09-121-3</strain>
    </source>
</reference>
<dbReference type="KEGG" id="vcy:IX92_23325"/>
<evidence type="ECO:0000313" key="4">
    <source>
        <dbReference type="Proteomes" id="UP000030081"/>
    </source>
</evidence>
<dbReference type="EMBL" id="CP009618">
    <property type="protein sequence ID" value="AIW21906.1"/>
    <property type="molecule type" value="Genomic_DNA"/>
</dbReference>
<evidence type="ECO:0000313" key="5">
    <source>
        <dbReference type="Proteomes" id="UP000576645"/>
    </source>
</evidence>
<dbReference type="EMBL" id="VTXP01000014">
    <property type="protein sequence ID" value="NOJ25132.1"/>
    <property type="molecule type" value="Genomic_DNA"/>
</dbReference>
<dbReference type="Proteomes" id="UP000576645">
    <property type="component" value="Unassembled WGS sequence"/>
</dbReference>
<proteinExistence type="predicted"/>
<accession>A0A7Y4DY98</accession>
<gene>
    <name evidence="3" type="ORF">F0238_20630</name>
    <name evidence="1" type="ORF">IX92_23325</name>
    <name evidence="2" type="ORF">TW71_05450</name>
</gene>
<dbReference type="Proteomes" id="UP000030081">
    <property type="component" value="Chromosome 2"/>
</dbReference>
<sequence length="225" mass="24941">MSSKFIERVWSHACVTMEEKLILLALAELSDRSGAVITTMAELQEMTNGSESTIDHVLGKLAVEQAIISLSKTYTRKQGNIKCKINVGNQHSIPVYATSEPIAKVPQFHKTQVKPLNPSASNGKMINLAELSPNVIESWAEVIMFRTGFANQTNVWASFVEKVQAIGQPLMSQDDLNSRLHAHLHTEKSYGQGKGFSNKKPAATKMSPNQAFKKKMANFNFDFDD</sequence>
<evidence type="ECO:0000313" key="2">
    <source>
        <dbReference type="EMBL" id="KJY76783.1"/>
    </source>
</evidence>
<dbReference type="KEGG" id="vct:JV59_16225"/>
<evidence type="ECO:0000313" key="1">
    <source>
        <dbReference type="EMBL" id="AIW21906.1"/>
    </source>
</evidence>
<protein>
    <submittedName>
        <fullName evidence="2">Uncharacterized protein</fullName>
    </submittedName>
</protein>
<reference evidence="1 4" key="1">
    <citation type="submission" date="2014-10" db="EMBL/GenBank/DDBJ databases">
        <title>The Complete Genome Sequence for the Shellfish Pathogen Vibrio coralliilyticus RE98 Isolated from a Shellfish Hatchery.</title>
        <authorList>
            <person name="Richards G.P."/>
            <person name="Bono J.L."/>
            <person name="Watson M.A."/>
            <person name="Needleman D.S."/>
        </authorList>
    </citation>
    <scope>NUCLEOTIDE SEQUENCE [LARGE SCALE GENOMIC DNA]</scope>
    <source>
        <strain evidence="1 4">RE98</strain>
    </source>
</reference>
<dbReference type="RefSeq" id="WP_006960342.1">
    <property type="nucleotide sequence ID" value="NZ_CM004383.1"/>
</dbReference>
<dbReference type="EMBL" id="JXXR01000003">
    <property type="protein sequence ID" value="KJY76783.1"/>
    <property type="molecule type" value="Genomic_DNA"/>
</dbReference>
<evidence type="ECO:0000313" key="3">
    <source>
        <dbReference type="EMBL" id="NOJ25132.1"/>
    </source>
</evidence>
<name>A0A7Y4DY98_9VIBR</name>
<dbReference type="AlphaFoldDB" id="A0A7Y4DY98"/>